<comment type="similarity">
    <text evidence="1">Belongs to the 4-hydroxybenzoyl-CoA thioesterase family.</text>
</comment>
<feature type="domain" description="Thioesterase" evidence="3">
    <location>
        <begin position="16"/>
        <end position="99"/>
    </location>
</feature>
<dbReference type="Gene3D" id="3.10.129.10">
    <property type="entry name" value="Hotdog Thioesterase"/>
    <property type="match status" value="1"/>
</dbReference>
<evidence type="ECO:0000256" key="1">
    <source>
        <dbReference type="ARBA" id="ARBA00005953"/>
    </source>
</evidence>
<dbReference type="Proteomes" id="UP000294832">
    <property type="component" value="Unassembled WGS sequence"/>
</dbReference>
<dbReference type="RefSeq" id="WP_133038802.1">
    <property type="nucleotide sequence ID" value="NZ_BMXW01000001.1"/>
</dbReference>
<sequence>MFRWPITVYYEDTDAGGVVYHSNYLKFFERARSEWLRAMGVCQGTLLKQDLAFLVRRAELDFCHAARFEQQLWVESRISELKRASLVFEQQLVDESGVCYCRASIKIAAVSLSRMKPQAIPEPILQEFKKGEC</sequence>
<dbReference type="AlphaFoldDB" id="A0A4R2FBF2"/>
<dbReference type="EMBL" id="SLWF01000010">
    <property type="protein sequence ID" value="TCN85013.1"/>
    <property type="molecule type" value="Genomic_DNA"/>
</dbReference>
<accession>A0A4R2FBF2</accession>
<dbReference type="InterPro" id="IPR014166">
    <property type="entry name" value="Tol-Pal_acyl-CoA_thioesterase"/>
</dbReference>
<protein>
    <submittedName>
        <fullName evidence="4">Acyl-CoA thioester hydrolase</fullName>
    </submittedName>
</protein>
<reference evidence="4 5" key="1">
    <citation type="submission" date="2019-03" db="EMBL/GenBank/DDBJ databases">
        <title>Freshwater and sediment microbial communities from various areas in North America, analyzing microbe dynamics in response to fracking.</title>
        <authorList>
            <person name="Lamendella R."/>
        </authorList>
    </citation>
    <scope>NUCLEOTIDE SEQUENCE [LARGE SCALE GENOMIC DNA]</scope>
    <source>
        <strain evidence="4 5">74A</strain>
    </source>
</reference>
<dbReference type="PANTHER" id="PTHR31793">
    <property type="entry name" value="4-HYDROXYBENZOYL-COA THIOESTERASE FAMILY MEMBER"/>
    <property type="match status" value="1"/>
</dbReference>
<dbReference type="InterPro" id="IPR006683">
    <property type="entry name" value="Thioestr_dom"/>
</dbReference>
<name>A0A4R2FBF2_9GAMM</name>
<evidence type="ECO:0000256" key="2">
    <source>
        <dbReference type="ARBA" id="ARBA00022801"/>
    </source>
</evidence>
<evidence type="ECO:0000313" key="5">
    <source>
        <dbReference type="Proteomes" id="UP000294832"/>
    </source>
</evidence>
<evidence type="ECO:0000313" key="4">
    <source>
        <dbReference type="EMBL" id="TCN85013.1"/>
    </source>
</evidence>
<dbReference type="GO" id="GO:0047617">
    <property type="term" value="F:fatty acyl-CoA hydrolase activity"/>
    <property type="evidence" value="ECO:0007669"/>
    <property type="project" value="TreeGrafter"/>
</dbReference>
<keyword evidence="5" id="KW-1185">Reference proteome</keyword>
<dbReference type="CDD" id="cd00586">
    <property type="entry name" value="4HBT"/>
    <property type="match status" value="1"/>
</dbReference>
<dbReference type="PIRSF" id="PIRSF003230">
    <property type="entry name" value="YbgC"/>
    <property type="match status" value="1"/>
</dbReference>
<dbReference type="FunFam" id="3.10.129.10:FF:000004">
    <property type="entry name" value="Tol-pal system-associated acyl-CoA thioesterase"/>
    <property type="match status" value="1"/>
</dbReference>
<dbReference type="Pfam" id="PF03061">
    <property type="entry name" value="4HBT"/>
    <property type="match status" value="1"/>
</dbReference>
<dbReference type="InterPro" id="IPR006684">
    <property type="entry name" value="YbgC/YbaW"/>
</dbReference>
<comment type="caution">
    <text evidence="4">The sequence shown here is derived from an EMBL/GenBank/DDBJ whole genome shotgun (WGS) entry which is preliminary data.</text>
</comment>
<dbReference type="NCBIfam" id="TIGR00051">
    <property type="entry name" value="YbgC/FadM family acyl-CoA thioesterase"/>
    <property type="match status" value="1"/>
</dbReference>
<dbReference type="NCBIfam" id="TIGR02799">
    <property type="entry name" value="thio_ybgC"/>
    <property type="match status" value="1"/>
</dbReference>
<evidence type="ECO:0000259" key="3">
    <source>
        <dbReference type="Pfam" id="PF03061"/>
    </source>
</evidence>
<keyword evidence="2 4" id="KW-0378">Hydrolase</keyword>
<dbReference type="PANTHER" id="PTHR31793:SF37">
    <property type="entry name" value="ACYL-COA THIOESTER HYDROLASE YBGC"/>
    <property type="match status" value="1"/>
</dbReference>
<gene>
    <name evidence="4" type="ORF">EDC91_11052</name>
</gene>
<organism evidence="4 5">
    <name type="scientific">Shewanella fodinae</name>
    <dbReference type="NCBI Taxonomy" id="552357"/>
    <lineage>
        <taxon>Bacteria</taxon>
        <taxon>Pseudomonadati</taxon>
        <taxon>Pseudomonadota</taxon>
        <taxon>Gammaproteobacteria</taxon>
        <taxon>Alteromonadales</taxon>
        <taxon>Shewanellaceae</taxon>
        <taxon>Shewanella</taxon>
    </lineage>
</organism>
<dbReference type="InterPro" id="IPR050563">
    <property type="entry name" value="4-hydroxybenzoyl-CoA_TE"/>
</dbReference>
<dbReference type="InterPro" id="IPR029069">
    <property type="entry name" value="HotDog_dom_sf"/>
</dbReference>
<dbReference type="SUPFAM" id="SSF54637">
    <property type="entry name" value="Thioesterase/thiol ester dehydrase-isomerase"/>
    <property type="match status" value="1"/>
</dbReference>
<dbReference type="OrthoDB" id="9808429at2"/>
<proteinExistence type="inferred from homology"/>